<sequence>MGILTNPVRHPIDHVTISFLAAITVVLGCGVAPTGQGSTRTFNVTGFTTLPVAMVHTDQSEVFAQVAGISTSKRQAQTFVNSLYWKRQTLSTSERLCFEFIVVLESQGRSALLPEEAISAILRQLAVNVIYEPLSCQKVFPDLTKNNMSSYGKFERNCIIAGGNTVTGTCRKIGGMMMCKPPMTTIAAIPPQHLSISGTVSV</sequence>
<protein>
    <submittedName>
        <fullName evidence="1">Uncharacterized protein</fullName>
    </submittedName>
</protein>
<gene>
    <name evidence="1" type="ORF">KIN20_007507</name>
</gene>
<evidence type="ECO:0000313" key="1">
    <source>
        <dbReference type="EMBL" id="KAJ1351492.1"/>
    </source>
</evidence>
<evidence type="ECO:0000313" key="2">
    <source>
        <dbReference type="Proteomes" id="UP001196413"/>
    </source>
</evidence>
<comment type="caution">
    <text evidence="1">The sequence shown here is derived from an EMBL/GenBank/DDBJ whole genome shotgun (WGS) entry which is preliminary data.</text>
</comment>
<name>A0AAD5QHY2_PARTN</name>
<dbReference type="AlphaFoldDB" id="A0AAD5QHY2"/>
<proteinExistence type="predicted"/>
<keyword evidence="2" id="KW-1185">Reference proteome</keyword>
<reference evidence="1" key="1">
    <citation type="submission" date="2021-06" db="EMBL/GenBank/DDBJ databases">
        <title>Parelaphostrongylus tenuis whole genome reference sequence.</title>
        <authorList>
            <person name="Garwood T.J."/>
            <person name="Larsen P.A."/>
            <person name="Fountain-Jones N.M."/>
            <person name="Garbe J.R."/>
            <person name="Macchietto M.G."/>
            <person name="Kania S.A."/>
            <person name="Gerhold R.W."/>
            <person name="Richards J.E."/>
            <person name="Wolf T.M."/>
        </authorList>
    </citation>
    <scope>NUCLEOTIDE SEQUENCE</scope>
    <source>
        <strain evidence="1">MNPRO001-30</strain>
        <tissue evidence="1">Meninges</tissue>
    </source>
</reference>
<accession>A0AAD5QHY2</accession>
<dbReference type="EMBL" id="JAHQIW010001090">
    <property type="protein sequence ID" value="KAJ1351492.1"/>
    <property type="molecule type" value="Genomic_DNA"/>
</dbReference>
<organism evidence="1 2">
    <name type="scientific">Parelaphostrongylus tenuis</name>
    <name type="common">Meningeal worm</name>
    <dbReference type="NCBI Taxonomy" id="148309"/>
    <lineage>
        <taxon>Eukaryota</taxon>
        <taxon>Metazoa</taxon>
        <taxon>Ecdysozoa</taxon>
        <taxon>Nematoda</taxon>
        <taxon>Chromadorea</taxon>
        <taxon>Rhabditida</taxon>
        <taxon>Rhabditina</taxon>
        <taxon>Rhabditomorpha</taxon>
        <taxon>Strongyloidea</taxon>
        <taxon>Metastrongylidae</taxon>
        <taxon>Parelaphostrongylus</taxon>
    </lineage>
</organism>
<dbReference type="Proteomes" id="UP001196413">
    <property type="component" value="Unassembled WGS sequence"/>
</dbReference>